<dbReference type="AlphaFoldDB" id="A0A2N1PUI0"/>
<dbReference type="SMART" id="SM00935">
    <property type="entry name" value="OmpH"/>
    <property type="match status" value="1"/>
</dbReference>
<comment type="caution">
    <text evidence="5">The sequence shown here is derived from an EMBL/GenBank/DDBJ whole genome shotgun (WGS) entry which is preliminary data.</text>
</comment>
<keyword evidence="3" id="KW-0175">Coiled coil</keyword>
<dbReference type="Gene3D" id="3.30.910.20">
    <property type="entry name" value="Skp domain"/>
    <property type="match status" value="1"/>
</dbReference>
<evidence type="ECO:0000313" key="6">
    <source>
        <dbReference type="Proteomes" id="UP000233256"/>
    </source>
</evidence>
<feature type="signal peptide" evidence="4">
    <location>
        <begin position="1"/>
        <end position="23"/>
    </location>
</feature>
<dbReference type="Pfam" id="PF03938">
    <property type="entry name" value="OmpH"/>
    <property type="match status" value="1"/>
</dbReference>
<dbReference type="InterPro" id="IPR005632">
    <property type="entry name" value="Chaperone_Skp"/>
</dbReference>
<name>A0A2N1PUI0_9BACT</name>
<dbReference type="Proteomes" id="UP000233256">
    <property type="component" value="Unassembled WGS sequence"/>
</dbReference>
<dbReference type="GO" id="GO:0051082">
    <property type="term" value="F:unfolded protein binding"/>
    <property type="evidence" value="ECO:0007669"/>
    <property type="project" value="InterPro"/>
</dbReference>
<feature type="coiled-coil region" evidence="3">
    <location>
        <begin position="89"/>
        <end position="123"/>
    </location>
</feature>
<proteinExistence type="inferred from homology"/>
<evidence type="ECO:0000256" key="1">
    <source>
        <dbReference type="ARBA" id="ARBA00009091"/>
    </source>
</evidence>
<dbReference type="EMBL" id="PGXC01000001">
    <property type="protein sequence ID" value="PKK92013.1"/>
    <property type="molecule type" value="Genomic_DNA"/>
</dbReference>
<comment type="similarity">
    <text evidence="1">Belongs to the Skp family.</text>
</comment>
<dbReference type="GO" id="GO:0050821">
    <property type="term" value="P:protein stabilization"/>
    <property type="evidence" value="ECO:0007669"/>
    <property type="project" value="TreeGrafter"/>
</dbReference>
<feature type="chain" id="PRO_5015007334" description="Molecular chaperone Skp" evidence="4">
    <location>
        <begin position="24"/>
        <end position="172"/>
    </location>
</feature>
<dbReference type="InterPro" id="IPR024930">
    <property type="entry name" value="Skp_dom_sf"/>
</dbReference>
<protein>
    <recommendedName>
        <fullName evidence="7">Molecular chaperone Skp</fullName>
    </recommendedName>
</protein>
<gene>
    <name evidence="5" type="ORF">CVV64_00940</name>
</gene>
<evidence type="ECO:0008006" key="7">
    <source>
        <dbReference type="Google" id="ProtNLM"/>
    </source>
</evidence>
<dbReference type="PANTHER" id="PTHR35089:SF1">
    <property type="entry name" value="CHAPERONE PROTEIN SKP"/>
    <property type="match status" value="1"/>
</dbReference>
<evidence type="ECO:0000256" key="2">
    <source>
        <dbReference type="ARBA" id="ARBA00022729"/>
    </source>
</evidence>
<dbReference type="PANTHER" id="PTHR35089">
    <property type="entry name" value="CHAPERONE PROTEIN SKP"/>
    <property type="match status" value="1"/>
</dbReference>
<sequence>MSKLSAIMLTFCLVFFCVSTAFAAGSAFNVAFVDRQLVLDEYKETESIEQDLKKAQDDRQIKIDERKKALDLELKAFKELEEKKDPESEKKKEVMKAELEKKFAELKDLHETFMRELQTIEKKYVNTLKAKIHDAIKEVGKKNGYSVVLEKEAVYFGGKDITDDVVLYLNKK</sequence>
<organism evidence="5 6">
    <name type="scientific">Candidatus Wallbacteria bacterium HGW-Wallbacteria-1</name>
    <dbReference type="NCBI Taxonomy" id="2013854"/>
    <lineage>
        <taxon>Bacteria</taxon>
        <taxon>Candidatus Walliibacteriota</taxon>
    </lineage>
</organism>
<dbReference type="GO" id="GO:0005829">
    <property type="term" value="C:cytosol"/>
    <property type="evidence" value="ECO:0007669"/>
    <property type="project" value="TreeGrafter"/>
</dbReference>
<dbReference type="SUPFAM" id="SSF111384">
    <property type="entry name" value="OmpH-like"/>
    <property type="match status" value="1"/>
</dbReference>
<accession>A0A2N1PUI0</accession>
<reference evidence="5 6" key="1">
    <citation type="journal article" date="2017" name="ISME J.">
        <title>Potential for microbial H2 and metal transformations associated with novel bacteria and archaea in deep terrestrial subsurface sediments.</title>
        <authorList>
            <person name="Hernsdorf A.W."/>
            <person name="Amano Y."/>
            <person name="Miyakawa K."/>
            <person name="Ise K."/>
            <person name="Suzuki Y."/>
            <person name="Anantharaman K."/>
            <person name="Probst A."/>
            <person name="Burstein D."/>
            <person name="Thomas B.C."/>
            <person name="Banfield J.F."/>
        </authorList>
    </citation>
    <scope>NUCLEOTIDE SEQUENCE [LARGE SCALE GENOMIC DNA]</scope>
    <source>
        <strain evidence="5">HGW-Wallbacteria-1</strain>
    </source>
</reference>
<evidence type="ECO:0000313" key="5">
    <source>
        <dbReference type="EMBL" id="PKK92013.1"/>
    </source>
</evidence>
<evidence type="ECO:0000256" key="3">
    <source>
        <dbReference type="SAM" id="Coils"/>
    </source>
</evidence>
<evidence type="ECO:0000256" key="4">
    <source>
        <dbReference type="SAM" id="SignalP"/>
    </source>
</evidence>
<keyword evidence="2 4" id="KW-0732">Signal</keyword>